<name>A0A087SNQ4_AUXPR</name>
<keyword evidence="3" id="KW-1185">Reference proteome</keyword>
<dbReference type="KEGG" id="apro:F751_4628"/>
<protein>
    <submittedName>
        <fullName evidence="2">Uncharacterized protein</fullName>
    </submittedName>
</protein>
<dbReference type="AlphaFoldDB" id="A0A087SNQ4"/>
<dbReference type="EMBL" id="KL662144">
    <property type="protein sequence ID" value="KFM27358.1"/>
    <property type="molecule type" value="Genomic_DNA"/>
</dbReference>
<evidence type="ECO:0000313" key="3">
    <source>
        <dbReference type="Proteomes" id="UP000028924"/>
    </source>
</evidence>
<evidence type="ECO:0000313" key="2">
    <source>
        <dbReference type="EMBL" id="KFM27358.1"/>
    </source>
</evidence>
<sequence length="140" mass="15194">MGMPSFCKGVVWSWGIPSLHTGQTMAAAKRTASRPRHADVAVHKSRPQPRGSMSVPLIQSASSAGHQHPCNPIQSPGQRCMPPPPHTHTPFFPPRRTLMAIQESGLMMLPVLFTSSTRLSRWVMCSSAPVSASTSDTFFS</sequence>
<feature type="region of interest" description="Disordered" evidence="1">
    <location>
        <begin position="31"/>
        <end position="80"/>
    </location>
</feature>
<dbReference type="RefSeq" id="XP_011400325.1">
    <property type="nucleotide sequence ID" value="XM_011402023.1"/>
</dbReference>
<accession>A0A087SNQ4</accession>
<gene>
    <name evidence="2" type="ORF">F751_4628</name>
</gene>
<proteinExistence type="predicted"/>
<dbReference type="Proteomes" id="UP000028924">
    <property type="component" value="Unassembled WGS sequence"/>
</dbReference>
<reference evidence="2 3" key="1">
    <citation type="journal article" date="2014" name="BMC Genomics">
        <title>Oil accumulation mechanisms of the oleaginous microalga Chlorella protothecoides revealed through its genome, transcriptomes, and proteomes.</title>
        <authorList>
            <person name="Gao C."/>
            <person name="Wang Y."/>
            <person name="Shen Y."/>
            <person name="Yan D."/>
            <person name="He X."/>
            <person name="Dai J."/>
            <person name="Wu Q."/>
        </authorList>
    </citation>
    <scope>NUCLEOTIDE SEQUENCE [LARGE SCALE GENOMIC DNA]</scope>
    <source>
        <strain evidence="2 3">0710</strain>
    </source>
</reference>
<evidence type="ECO:0000256" key="1">
    <source>
        <dbReference type="SAM" id="MobiDB-lite"/>
    </source>
</evidence>
<dbReference type="GeneID" id="23616019"/>
<organism evidence="2 3">
    <name type="scientific">Auxenochlorella protothecoides</name>
    <name type="common">Green microalga</name>
    <name type="synonym">Chlorella protothecoides</name>
    <dbReference type="NCBI Taxonomy" id="3075"/>
    <lineage>
        <taxon>Eukaryota</taxon>
        <taxon>Viridiplantae</taxon>
        <taxon>Chlorophyta</taxon>
        <taxon>core chlorophytes</taxon>
        <taxon>Trebouxiophyceae</taxon>
        <taxon>Chlorellales</taxon>
        <taxon>Chlorellaceae</taxon>
        <taxon>Auxenochlorella</taxon>
    </lineage>
</organism>